<keyword evidence="1" id="KW-0472">Membrane</keyword>
<accession>A0A2S6H7E3</accession>
<feature type="transmembrane region" description="Helical" evidence="1">
    <location>
        <begin position="12"/>
        <end position="33"/>
    </location>
</feature>
<keyword evidence="1" id="KW-0812">Transmembrane</keyword>
<name>A0A2S6H7E3_9GAMM</name>
<dbReference type="Proteomes" id="UP000238071">
    <property type="component" value="Unassembled WGS sequence"/>
</dbReference>
<evidence type="ECO:0000313" key="2">
    <source>
        <dbReference type="EMBL" id="PPK73351.1"/>
    </source>
</evidence>
<gene>
    <name evidence="2" type="ORF">B0F88_102336</name>
</gene>
<keyword evidence="1" id="KW-1133">Transmembrane helix</keyword>
<sequence>MNKSTPNNFNIMTASAAMIVFGLLVTWGVELFVKTVFRLG</sequence>
<organism evidence="2 3">
    <name type="scientific">Methylobacter tundripaludum</name>
    <dbReference type="NCBI Taxonomy" id="173365"/>
    <lineage>
        <taxon>Bacteria</taxon>
        <taxon>Pseudomonadati</taxon>
        <taxon>Pseudomonadota</taxon>
        <taxon>Gammaproteobacteria</taxon>
        <taxon>Methylococcales</taxon>
        <taxon>Methylococcaceae</taxon>
        <taxon>Methylobacter</taxon>
    </lineage>
</organism>
<evidence type="ECO:0000313" key="3">
    <source>
        <dbReference type="Proteomes" id="UP000238071"/>
    </source>
</evidence>
<protein>
    <submittedName>
        <fullName evidence="2">Uncharacterized protein</fullName>
    </submittedName>
</protein>
<evidence type="ECO:0000256" key="1">
    <source>
        <dbReference type="SAM" id="Phobius"/>
    </source>
</evidence>
<dbReference type="AlphaFoldDB" id="A0A2S6H7E3"/>
<reference evidence="2 3" key="1">
    <citation type="submission" date="2018-02" db="EMBL/GenBank/DDBJ databases">
        <title>Subsurface microbial communities from deep shales in Ohio and West Virginia, USA.</title>
        <authorList>
            <person name="Wrighton K."/>
        </authorList>
    </citation>
    <scope>NUCLEOTIDE SEQUENCE [LARGE SCALE GENOMIC DNA]</scope>
    <source>
        <strain evidence="2 3">OWC-G53F</strain>
    </source>
</reference>
<dbReference type="EMBL" id="PTIY01000002">
    <property type="protein sequence ID" value="PPK73351.1"/>
    <property type="molecule type" value="Genomic_DNA"/>
</dbReference>
<proteinExistence type="predicted"/>
<keyword evidence="3" id="KW-1185">Reference proteome</keyword>
<comment type="caution">
    <text evidence="2">The sequence shown here is derived from an EMBL/GenBank/DDBJ whole genome shotgun (WGS) entry which is preliminary data.</text>
</comment>